<sequence length="102" mass="11209">MPLWYRPSVPPTTMHPPAHLRSQLENTPGIQSCALVHSLHLGIETVLTHSLIAPLTHLLKTSSNTLKLLTPLGALLIHTHSTPPQLFSFPLTLTPCSHDPYL</sequence>
<organism evidence="1 2">
    <name type="scientific">Petrolisthes manimaculis</name>
    <dbReference type="NCBI Taxonomy" id="1843537"/>
    <lineage>
        <taxon>Eukaryota</taxon>
        <taxon>Metazoa</taxon>
        <taxon>Ecdysozoa</taxon>
        <taxon>Arthropoda</taxon>
        <taxon>Crustacea</taxon>
        <taxon>Multicrustacea</taxon>
        <taxon>Malacostraca</taxon>
        <taxon>Eumalacostraca</taxon>
        <taxon>Eucarida</taxon>
        <taxon>Decapoda</taxon>
        <taxon>Pleocyemata</taxon>
        <taxon>Anomura</taxon>
        <taxon>Galatheoidea</taxon>
        <taxon>Porcellanidae</taxon>
        <taxon>Petrolisthes</taxon>
    </lineage>
</organism>
<dbReference type="AlphaFoldDB" id="A0AAE1Q9J3"/>
<accession>A0AAE1Q9J3</accession>
<protein>
    <submittedName>
        <fullName evidence="1">Uncharacterized protein</fullName>
    </submittedName>
</protein>
<evidence type="ECO:0000313" key="1">
    <source>
        <dbReference type="EMBL" id="KAK4321072.1"/>
    </source>
</evidence>
<reference evidence="1" key="1">
    <citation type="submission" date="2023-11" db="EMBL/GenBank/DDBJ databases">
        <title>Genome assemblies of two species of porcelain crab, Petrolisthes cinctipes and Petrolisthes manimaculis (Anomura: Porcellanidae).</title>
        <authorList>
            <person name="Angst P."/>
        </authorList>
    </citation>
    <scope>NUCLEOTIDE SEQUENCE</scope>
    <source>
        <strain evidence="1">PB745_02</strain>
        <tissue evidence="1">Gill</tissue>
    </source>
</reference>
<name>A0AAE1Q9J3_9EUCA</name>
<keyword evidence="2" id="KW-1185">Reference proteome</keyword>
<dbReference type="EMBL" id="JAWZYT010000621">
    <property type="protein sequence ID" value="KAK4321072.1"/>
    <property type="molecule type" value="Genomic_DNA"/>
</dbReference>
<evidence type="ECO:0000313" key="2">
    <source>
        <dbReference type="Proteomes" id="UP001292094"/>
    </source>
</evidence>
<comment type="caution">
    <text evidence="1">The sequence shown here is derived from an EMBL/GenBank/DDBJ whole genome shotgun (WGS) entry which is preliminary data.</text>
</comment>
<gene>
    <name evidence="1" type="ORF">Pmani_008090</name>
</gene>
<dbReference type="Proteomes" id="UP001292094">
    <property type="component" value="Unassembled WGS sequence"/>
</dbReference>
<proteinExistence type="predicted"/>